<proteinExistence type="predicted"/>
<dbReference type="InterPro" id="IPR011042">
    <property type="entry name" value="6-blade_b-propeller_TolB-like"/>
</dbReference>
<dbReference type="EMBL" id="BMFW01000001">
    <property type="protein sequence ID" value="GGH89414.1"/>
    <property type="molecule type" value="Genomic_DNA"/>
</dbReference>
<dbReference type="RefSeq" id="WP_188569717.1">
    <property type="nucleotide sequence ID" value="NZ_BMFW01000001.1"/>
</dbReference>
<dbReference type="Proteomes" id="UP000643279">
    <property type="component" value="Unassembled WGS sequence"/>
</dbReference>
<sequence length="375" mass="38797">MKKTLALLACITVSAAALASAGPTAASTDTPDYEVLAGGLVSPLHVTAGPGKSVLVSQDFAGKLTRIDRDGSTGDLATDTPQGWEVAGAETRGNTTYFLESVGAGQGDPAALQGYLKSIDRKGDVDTIANFADYERRHNPDGDQHYGFGGDVSAQCLAGWPNFPPATYKGLVDSHPYALAVRGDTAYVADAGMNAVLKVDLKSGDIDTVAVLPPRPAVIPAGLRIPTDMVGSTVEVPACAVGHEYAFERVPTDVGIGPDGMLYVTSLPGGPEGPELGARGAIFRINPWNGDTDLWAEDILSPTGVAVAGNGDVYVASLFGGEILKFSCDGHRSQFLAVKMPADVDISGQTLYATIDALGDPSQPPAGKVIEADLR</sequence>
<evidence type="ECO:0000256" key="1">
    <source>
        <dbReference type="SAM" id="SignalP"/>
    </source>
</evidence>
<dbReference type="Gene3D" id="2.120.10.30">
    <property type="entry name" value="TolB, C-terminal domain"/>
    <property type="match status" value="1"/>
</dbReference>
<keyword evidence="1" id="KW-0732">Signal</keyword>
<protein>
    <recommendedName>
        <fullName evidence="4">ScyD/ScyE family protein</fullName>
    </recommendedName>
</protein>
<dbReference type="InterPro" id="IPR048031">
    <property type="entry name" value="ScyD/ScyE-like"/>
</dbReference>
<dbReference type="NCBIfam" id="NF033206">
    <property type="entry name" value="ScyE_fam"/>
    <property type="match status" value="1"/>
</dbReference>
<organism evidence="2 3">
    <name type="scientific">Arthrobacter liuii</name>
    <dbReference type="NCBI Taxonomy" id="1476996"/>
    <lineage>
        <taxon>Bacteria</taxon>
        <taxon>Bacillati</taxon>
        <taxon>Actinomycetota</taxon>
        <taxon>Actinomycetes</taxon>
        <taxon>Micrococcales</taxon>
        <taxon>Micrococcaceae</taxon>
        <taxon>Arthrobacter</taxon>
    </lineage>
</organism>
<evidence type="ECO:0000313" key="3">
    <source>
        <dbReference type="Proteomes" id="UP000643279"/>
    </source>
</evidence>
<keyword evidence="3" id="KW-1185">Reference proteome</keyword>
<evidence type="ECO:0000313" key="2">
    <source>
        <dbReference type="EMBL" id="GGH89414.1"/>
    </source>
</evidence>
<dbReference type="SUPFAM" id="SSF101898">
    <property type="entry name" value="NHL repeat"/>
    <property type="match status" value="1"/>
</dbReference>
<feature type="signal peptide" evidence="1">
    <location>
        <begin position="1"/>
        <end position="19"/>
    </location>
</feature>
<comment type="caution">
    <text evidence="2">The sequence shown here is derived from an EMBL/GenBank/DDBJ whole genome shotgun (WGS) entry which is preliminary data.</text>
</comment>
<reference evidence="3" key="1">
    <citation type="journal article" date="2019" name="Int. J. Syst. Evol. Microbiol.">
        <title>The Global Catalogue of Microorganisms (GCM) 10K type strain sequencing project: providing services to taxonomists for standard genome sequencing and annotation.</title>
        <authorList>
            <consortium name="The Broad Institute Genomics Platform"/>
            <consortium name="The Broad Institute Genome Sequencing Center for Infectious Disease"/>
            <person name="Wu L."/>
            <person name="Ma J."/>
        </authorList>
    </citation>
    <scope>NUCLEOTIDE SEQUENCE [LARGE SCALE GENOMIC DNA]</scope>
    <source>
        <strain evidence="3">CGMCC 1.12778</strain>
    </source>
</reference>
<gene>
    <name evidence="2" type="ORF">GCM10007170_00760</name>
</gene>
<accession>A0ABQ2AFB0</accession>
<name>A0ABQ2AFB0_9MICC</name>
<evidence type="ECO:0008006" key="4">
    <source>
        <dbReference type="Google" id="ProtNLM"/>
    </source>
</evidence>
<feature type="chain" id="PRO_5046536214" description="ScyD/ScyE family protein" evidence="1">
    <location>
        <begin position="20"/>
        <end position="375"/>
    </location>
</feature>